<dbReference type="AlphaFoldDB" id="A0A9N8WB77"/>
<gene>
    <name evidence="1" type="ORF">FCALED_LOCUS2845</name>
</gene>
<dbReference type="EMBL" id="CAJVPQ010000463">
    <property type="protein sequence ID" value="CAG8483681.1"/>
    <property type="molecule type" value="Genomic_DNA"/>
</dbReference>
<organism evidence="1 2">
    <name type="scientific">Funneliformis caledonium</name>
    <dbReference type="NCBI Taxonomy" id="1117310"/>
    <lineage>
        <taxon>Eukaryota</taxon>
        <taxon>Fungi</taxon>
        <taxon>Fungi incertae sedis</taxon>
        <taxon>Mucoromycota</taxon>
        <taxon>Glomeromycotina</taxon>
        <taxon>Glomeromycetes</taxon>
        <taxon>Glomerales</taxon>
        <taxon>Glomeraceae</taxon>
        <taxon>Funneliformis</taxon>
    </lineage>
</organism>
<name>A0A9N8WB77_9GLOM</name>
<accession>A0A9N8WB77</accession>
<dbReference type="Proteomes" id="UP000789570">
    <property type="component" value="Unassembled WGS sequence"/>
</dbReference>
<keyword evidence="2" id="KW-1185">Reference proteome</keyword>
<sequence>MANTLTLNYLVIPSVLPESIIRHSITMFKISSNETIDLLRPMIKERQYNNRQDEREEEMFPYQLISSNFSKQNLKLNNKKHYNILRKQEVMGQDFLDMTEERLLASSYNFPSGLAMRLAKETKILKEKLKRAFFSYKSLSEELAKYSIDSNSTDSIPLFSLQTTKFKTLISTLSTA</sequence>
<reference evidence="1" key="1">
    <citation type="submission" date="2021-06" db="EMBL/GenBank/DDBJ databases">
        <authorList>
            <person name="Kallberg Y."/>
            <person name="Tangrot J."/>
            <person name="Rosling A."/>
        </authorList>
    </citation>
    <scope>NUCLEOTIDE SEQUENCE</scope>
    <source>
        <strain evidence="1">UK204</strain>
    </source>
</reference>
<comment type="caution">
    <text evidence="1">The sequence shown here is derived from an EMBL/GenBank/DDBJ whole genome shotgun (WGS) entry which is preliminary data.</text>
</comment>
<evidence type="ECO:0000313" key="2">
    <source>
        <dbReference type="Proteomes" id="UP000789570"/>
    </source>
</evidence>
<dbReference type="InterPro" id="IPR013761">
    <property type="entry name" value="SAM/pointed_sf"/>
</dbReference>
<evidence type="ECO:0000313" key="1">
    <source>
        <dbReference type="EMBL" id="CAG8483681.1"/>
    </source>
</evidence>
<proteinExistence type="predicted"/>
<dbReference type="Gene3D" id="1.10.150.50">
    <property type="entry name" value="Transcription Factor, Ets-1"/>
    <property type="match status" value="1"/>
</dbReference>
<protein>
    <submittedName>
        <fullName evidence="1">4017_t:CDS:1</fullName>
    </submittedName>
</protein>